<name>A0A5M3YVZ4_ASPTE</name>
<dbReference type="InterPro" id="IPR006680">
    <property type="entry name" value="Amidohydro-rel"/>
</dbReference>
<accession>A0A5M3YVZ4</accession>
<dbReference type="InterPro" id="IPR011059">
    <property type="entry name" value="Metal-dep_hydrolase_composite"/>
</dbReference>
<dbReference type="VEuPathDB" id="FungiDB:ATEG_02192"/>
<reference evidence="6 7" key="1">
    <citation type="submission" date="2020-01" db="EMBL/GenBank/DDBJ databases">
        <title>Aspergillus terreus IFO 6365 whole genome shotgun sequence.</title>
        <authorList>
            <person name="Kanamasa S."/>
            <person name="Takahashi H."/>
        </authorList>
    </citation>
    <scope>NUCLEOTIDE SEQUENCE [LARGE SCALE GENOMIC DNA]</scope>
    <source>
        <strain evidence="6 7">IFO 6365</strain>
    </source>
</reference>
<comment type="cofactor">
    <cofactor evidence="1">
        <name>Zn(2+)</name>
        <dbReference type="ChEBI" id="CHEBI:29105"/>
    </cofactor>
</comment>
<dbReference type="Gene3D" id="3.20.20.140">
    <property type="entry name" value="Metal-dependent hydrolases"/>
    <property type="match status" value="1"/>
</dbReference>
<dbReference type="OrthoDB" id="194468at2759"/>
<evidence type="ECO:0000256" key="3">
    <source>
        <dbReference type="ARBA" id="ARBA00022801"/>
    </source>
</evidence>
<organism evidence="6 7">
    <name type="scientific">Aspergillus terreus</name>
    <dbReference type="NCBI Taxonomy" id="33178"/>
    <lineage>
        <taxon>Eukaryota</taxon>
        <taxon>Fungi</taxon>
        <taxon>Dikarya</taxon>
        <taxon>Ascomycota</taxon>
        <taxon>Pezizomycotina</taxon>
        <taxon>Eurotiomycetes</taxon>
        <taxon>Eurotiomycetidae</taxon>
        <taxon>Eurotiales</taxon>
        <taxon>Aspergillaceae</taxon>
        <taxon>Aspergillus</taxon>
        <taxon>Aspergillus subgen. Circumdati</taxon>
    </lineage>
</organism>
<dbReference type="Pfam" id="PF01979">
    <property type="entry name" value="Amidohydro_1"/>
    <property type="match status" value="1"/>
</dbReference>
<dbReference type="GO" id="GO:0008270">
    <property type="term" value="F:zinc ion binding"/>
    <property type="evidence" value="ECO:0007669"/>
    <property type="project" value="TreeGrafter"/>
</dbReference>
<proteinExistence type="predicted"/>
<dbReference type="AlphaFoldDB" id="A0A5M3YVZ4"/>
<gene>
    <name evidence="6" type="ORF">ATEIFO6365_0002028700</name>
</gene>
<sequence length="517" mass="56013">MSPPHTVFYGTFIDLPRTKSGHKHVLSVRYGALWVSANGTIQGVDWTVGSDSDLHALLRRKGWVGKVHLVRAQSSQNEFFFPGFIDTHIHAPQYPNSGLFGSSTLLEWLERYTFPMESSFGSTSNPSLLTGNAFRVYNQTIARTLSHGTTYAAYYATIHVPATQILASLCLERGQKALIGRVCMDNSTTCPDDYRDASPAASLSDNEAVIAYIRGIDPSGALVKPILTPRFALSCSDTAMRAIADQATRHASEDGAPLHIQTHISENTAEIDAVRLFFPQQDTYAGVYDEYGLLTPRTILAHAVHLTPKERELISARGAKISHCPTSNSALGSGLCPVRHILDAGLTVGLGTDVSGGYSMSVLEAVRQACLVSRLVRFAASPGDEEEGKRMVLSVEEALYLATRGGAAVVDAADQVGGFDKGMLFDAQLVRLGPGVEKGISGKESPVDVFGWESWEEKVYKWVWNGDDRNVKGVWVNGRLVHSRGDIGGETGGRLLRWVLGLGVVGVGAVVAWRSRR</sequence>
<evidence type="ECO:0000256" key="4">
    <source>
        <dbReference type="ARBA" id="ARBA00022833"/>
    </source>
</evidence>
<dbReference type="PANTHER" id="PTHR11271:SF6">
    <property type="entry name" value="GUANINE DEAMINASE"/>
    <property type="match status" value="1"/>
</dbReference>
<dbReference type="Gene3D" id="2.30.40.10">
    <property type="entry name" value="Urease, subunit C, domain 1"/>
    <property type="match status" value="1"/>
</dbReference>
<evidence type="ECO:0000256" key="1">
    <source>
        <dbReference type="ARBA" id="ARBA00001947"/>
    </source>
</evidence>
<keyword evidence="4" id="KW-0862">Zinc</keyword>
<keyword evidence="7" id="KW-1185">Reference proteome</keyword>
<dbReference type="Proteomes" id="UP000452235">
    <property type="component" value="Unassembled WGS sequence"/>
</dbReference>
<evidence type="ECO:0000256" key="2">
    <source>
        <dbReference type="ARBA" id="ARBA00022723"/>
    </source>
</evidence>
<comment type="caution">
    <text evidence="6">The sequence shown here is derived from an EMBL/GenBank/DDBJ whole genome shotgun (WGS) entry which is preliminary data.</text>
</comment>
<dbReference type="GO" id="GO:0008892">
    <property type="term" value="F:guanine deaminase activity"/>
    <property type="evidence" value="ECO:0007669"/>
    <property type="project" value="TreeGrafter"/>
</dbReference>
<keyword evidence="3 6" id="KW-0378">Hydrolase</keyword>
<dbReference type="InterPro" id="IPR051607">
    <property type="entry name" value="Metallo-dep_hydrolases"/>
</dbReference>
<dbReference type="GO" id="GO:0005829">
    <property type="term" value="C:cytosol"/>
    <property type="evidence" value="ECO:0007669"/>
    <property type="project" value="TreeGrafter"/>
</dbReference>
<dbReference type="GO" id="GO:0046098">
    <property type="term" value="P:guanine metabolic process"/>
    <property type="evidence" value="ECO:0007669"/>
    <property type="project" value="TreeGrafter"/>
</dbReference>
<keyword evidence="2" id="KW-0479">Metal-binding</keyword>
<evidence type="ECO:0000313" key="6">
    <source>
        <dbReference type="EMBL" id="GFF13177.1"/>
    </source>
</evidence>
<dbReference type="PANTHER" id="PTHR11271">
    <property type="entry name" value="GUANINE DEAMINASE"/>
    <property type="match status" value="1"/>
</dbReference>
<dbReference type="InterPro" id="IPR032466">
    <property type="entry name" value="Metal_Hydrolase"/>
</dbReference>
<evidence type="ECO:0000259" key="5">
    <source>
        <dbReference type="Pfam" id="PF01979"/>
    </source>
</evidence>
<dbReference type="SUPFAM" id="SSF51556">
    <property type="entry name" value="Metallo-dependent hydrolases"/>
    <property type="match status" value="1"/>
</dbReference>
<dbReference type="EMBL" id="BLJY01000002">
    <property type="protein sequence ID" value="GFF13177.1"/>
    <property type="molecule type" value="Genomic_DNA"/>
</dbReference>
<feature type="domain" description="Amidohydrolase-related" evidence="5">
    <location>
        <begin position="81"/>
        <end position="481"/>
    </location>
</feature>
<protein>
    <submittedName>
        <fullName evidence="6">Chlorohydrolase family protein</fullName>
    </submittedName>
</protein>
<evidence type="ECO:0000313" key="7">
    <source>
        <dbReference type="Proteomes" id="UP000452235"/>
    </source>
</evidence>